<accession>A0A3E1EVX4</accession>
<keyword evidence="3" id="KW-1185">Reference proteome</keyword>
<protein>
    <submittedName>
        <fullName evidence="2">Uncharacterized protein</fullName>
    </submittedName>
</protein>
<proteinExistence type="predicted"/>
<evidence type="ECO:0000313" key="2">
    <source>
        <dbReference type="EMBL" id="RFC53710.1"/>
    </source>
</evidence>
<gene>
    <name evidence="2" type="ORF">DXU93_11310</name>
</gene>
<dbReference type="Proteomes" id="UP000257127">
    <property type="component" value="Unassembled WGS sequence"/>
</dbReference>
<dbReference type="OrthoDB" id="1467937at2"/>
<evidence type="ECO:0000256" key="1">
    <source>
        <dbReference type="SAM" id="MobiDB-lite"/>
    </source>
</evidence>
<dbReference type="AlphaFoldDB" id="A0A3E1EVX4"/>
<dbReference type="EMBL" id="QURB01000007">
    <property type="protein sequence ID" value="RFC53710.1"/>
    <property type="molecule type" value="Genomic_DNA"/>
</dbReference>
<dbReference type="PROSITE" id="PS51257">
    <property type="entry name" value="PROKAR_LIPOPROTEIN"/>
    <property type="match status" value="1"/>
</dbReference>
<comment type="caution">
    <text evidence="2">The sequence shown here is derived from an EMBL/GenBank/DDBJ whole genome shotgun (WGS) entry which is preliminary data.</text>
</comment>
<dbReference type="Gene3D" id="3.10.450.360">
    <property type="match status" value="1"/>
</dbReference>
<evidence type="ECO:0000313" key="3">
    <source>
        <dbReference type="Proteomes" id="UP000257127"/>
    </source>
</evidence>
<feature type="region of interest" description="Disordered" evidence="1">
    <location>
        <begin position="19"/>
        <end position="88"/>
    </location>
</feature>
<reference evidence="2 3" key="1">
    <citation type="submission" date="2018-08" db="EMBL/GenBank/DDBJ databases">
        <title>The draft genome squence of Brumimicrobium sp. N62.</title>
        <authorList>
            <person name="Du Z.-J."/>
            <person name="Luo H.-R."/>
        </authorList>
    </citation>
    <scope>NUCLEOTIDE SEQUENCE [LARGE SCALE GENOMIC DNA]</scope>
    <source>
        <strain evidence="2 3">N62</strain>
    </source>
</reference>
<sequence length="154" mass="17345">MKLSKVAFTGLLAVALMSTSCDSKSDDSKDMDHNGESTHMHDGDRHEHSKDGHKHPHGEGDHGKHRHKDGKRMDEDTSNIPHETSPVVEREEVKLALLPPAVTEKLGSQEYIDWKVERAFKLEQDGVTTYEIAVKKDGENATLHFNEKGIRLDR</sequence>
<dbReference type="RefSeq" id="WP_116881406.1">
    <property type="nucleotide sequence ID" value="NZ_QURB01000007.1"/>
</dbReference>
<organism evidence="2 3">
    <name type="scientific">Brumimicrobium aurantiacum</name>
    <dbReference type="NCBI Taxonomy" id="1737063"/>
    <lineage>
        <taxon>Bacteria</taxon>
        <taxon>Pseudomonadati</taxon>
        <taxon>Bacteroidota</taxon>
        <taxon>Flavobacteriia</taxon>
        <taxon>Flavobacteriales</taxon>
        <taxon>Crocinitomicaceae</taxon>
        <taxon>Brumimicrobium</taxon>
    </lineage>
</organism>
<feature type="compositionally biased region" description="Basic and acidic residues" evidence="1">
    <location>
        <begin position="23"/>
        <end position="50"/>
    </location>
</feature>
<name>A0A3E1EVX4_9FLAO</name>